<name>A0A9W7A3S5_9STRA</name>
<evidence type="ECO:0000313" key="6">
    <source>
        <dbReference type="Proteomes" id="UP001165082"/>
    </source>
</evidence>
<feature type="domain" description="Glycosyl transferase family 1" evidence="4">
    <location>
        <begin position="222"/>
        <end position="393"/>
    </location>
</feature>
<keyword evidence="6" id="KW-1185">Reference proteome</keyword>
<dbReference type="InterPro" id="IPR001296">
    <property type="entry name" value="Glyco_trans_1"/>
</dbReference>
<dbReference type="OrthoDB" id="445556at2759"/>
<keyword evidence="2" id="KW-0808">Transferase</keyword>
<dbReference type="Proteomes" id="UP001165082">
    <property type="component" value="Unassembled WGS sequence"/>
</dbReference>
<sequence length="1612" mass="181467">MRVAFLHQDLGIGGAEALIVSMASSLIEKDARPSSHISIFTTRCDRSHCFSQVKRGGCLDGCVKKRGTFIPSSLFGIGTVLFSNLRVIYLGLCIAYEILGNGKKYDVVVVDVLPSAMPILKFLVPRLPICFYCHFPDKYLVRNTVNGVQITAPSLLRRVYRYPMDAIEEMAMGSADVVGVNSKFTGKVFREAFPKLRNVATEVLYPAINLDDFIPPLEGGEKERKGKGKIRLLSMNRFERKKNIDLAIKMMGVLKGKLNEELFKRLELVVAGGYDERNKENVEHMSELKTLAKSISVSSQVTFMPSVSDGVRATLLQTSLCVLYTPDREHFGIVPLEAMYAGTPVVAVASGGPLETVKDGKTGFLCDNTPEAFAEATEKLLEDESKAREMGKIGHIHVKSNFGLDTFKGSFEGLLTRAIKKSEIGKLGGWQVELTFFLIFVLTVYFVGKLHLWASDMLKTAGSPNVPHPSPDSPVYQENIMIGDSSIGEIVIYPGEEPADVAYDFVLSHGLDFSYKDSILAQACLNLPCSRTRALLFDSPVLSESGTLIGNVEIFEGEEPADVAFEFSNLHNLTEGYFDAILADACDNVECTRVEPVIFRLPVDLGEEADIELTIFDGEDPIEAVAEFCTEHDLDEEAMEALLIEADESPLIEINWNIVTRLLSGEEIVSQNPGEGALLYSVPVQDEEGELIGVVAFYNHQEPADVVYEFCQKFGLGDQYRNAILANACEVIECSRVEAAIYTLPVNLAGDEIVSFMVLEGEHPREAIKEFVREHGLGEDARIALTQKVAERIEFEHEAPLLWDQEVKIDENTSLGRLQIYEGVEPADGIYDFLHDKDLSEDLYARTSDFLTDHICKYVSCSRRQAVVWSESIETEDGEYIGDVQVLEGVEPIDAIHAFTSYHNLDLDYRQSILMACCEEIECTREKRVVFTHEVNSEHGLVGTLEIHEGEEVVDAVVKFIYDYSADVDVVSFKNYFFEQACDRGLDLLCTRNVAMMMNANLVDDSGNSLGKLVVHEGQDPVEVLWIHLSEVIEDEEARINYFGGVKPKICRMQYAFCKSKGIIIFQQAISGPDSKTVGVLEVFAGEEPVDATYKFFAKNGLFEKDWDFQAVFKQVCALEGLKDKCRRQEAIKFIEENKVIDGTNIGDLVVWEHEEVIDVLYRKRIEYGLTISQQMSIFNEICSSEDVYCERTRATVFRRTVNKLDYDTNTTMVYGNATCDRKYMGWRFVAGWDEAGLHFNESWVGWVGPLKKRLQKWDMIDDGKVKIRPMKKIVHLLNNGYAESICGEPTFILYYVSGWYVLARLICWRVGVRMGWGGRFFGWRNIGFVSSALLFATSVLSASFFYVWGIEPDPNIDVAMHNFMGKLPDLEILEGQHVADAVWKWAKDGEKKHHPLLRQPVHWGLINEICNDDNLQEDLIDKCARRKAHIVLDFGSITSWDQKHDIHFWKSPNMTFSEELERGMVDEAAIEICDRIVPPMNNCYVDIGKHMIEQYELVESKRFDKKNMYTKLGVSGDASTEEIWRAARRALNYLGDNYPPFARIDNGTKVEHSWSKRTTQGHGIKDKIEELLDAEKREWYDKPCEPVFGGAMCAKKDAGGNMMIEMGAGEE</sequence>
<feature type="transmembrane region" description="Helical" evidence="3">
    <location>
        <begin position="1293"/>
        <end position="1312"/>
    </location>
</feature>
<dbReference type="Pfam" id="PF00534">
    <property type="entry name" value="Glycos_transf_1"/>
    <property type="match status" value="1"/>
</dbReference>
<proteinExistence type="predicted"/>
<evidence type="ECO:0000256" key="2">
    <source>
        <dbReference type="ARBA" id="ARBA00022679"/>
    </source>
</evidence>
<feature type="transmembrane region" description="Helical" evidence="3">
    <location>
        <begin position="1324"/>
        <end position="1349"/>
    </location>
</feature>
<keyword evidence="3" id="KW-0812">Transmembrane</keyword>
<reference evidence="5" key="1">
    <citation type="submission" date="2022-07" db="EMBL/GenBank/DDBJ databases">
        <title>Genome analysis of Parmales, a sister group of diatoms, reveals the evolutionary specialization of diatoms from phago-mixotrophs to photoautotrophs.</title>
        <authorList>
            <person name="Ban H."/>
            <person name="Sato S."/>
            <person name="Yoshikawa S."/>
            <person name="Kazumasa Y."/>
            <person name="Nakamura Y."/>
            <person name="Ichinomiya M."/>
            <person name="Saitoh K."/>
            <person name="Sato N."/>
            <person name="Blanc-Mathieu R."/>
            <person name="Endo H."/>
            <person name="Kuwata A."/>
            <person name="Ogata H."/>
        </authorList>
    </citation>
    <scope>NUCLEOTIDE SEQUENCE</scope>
</reference>
<keyword evidence="3" id="KW-0472">Membrane</keyword>
<dbReference type="Gene3D" id="3.40.50.2000">
    <property type="entry name" value="Glycogen Phosphorylase B"/>
    <property type="match status" value="1"/>
</dbReference>
<keyword evidence="3" id="KW-1133">Transmembrane helix</keyword>
<dbReference type="GO" id="GO:0012505">
    <property type="term" value="C:endomembrane system"/>
    <property type="evidence" value="ECO:0007669"/>
    <property type="project" value="TreeGrafter"/>
</dbReference>
<gene>
    <name evidence="5" type="ORF">TrRE_jg13631</name>
</gene>
<evidence type="ECO:0000256" key="1">
    <source>
        <dbReference type="ARBA" id="ARBA00022676"/>
    </source>
</evidence>
<dbReference type="PANTHER" id="PTHR45918">
    <property type="entry name" value="ALPHA-1,3/1,6-MANNOSYLTRANSFERASE ALG2"/>
    <property type="match status" value="1"/>
</dbReference>
<dbReference type="InterPro" id="IPR027054">
    <property type="entry name" value="ALG2"/>
</dbReference>
<dbReference type="PANTHER" id="PTHR45918:SF1">
    <property type="entry name" value="ALPHA-1,3_1,6-MANNOSYLTRANSFERASE ALG2"/>
    <property type="match status" value="1"/>
</dbReference>
<dbReference type="GO" id="GO:0004378">
    <property type="term" value="F:GDP-Man:Man(1)GlcNAc(2)-PP-Dol alpha-1,3-mannosyltransferase activity"/>
    <property type="evidence" value="ECO:0007669"/>
    <property type="project" value="InterPro"/>
</dbReference>
<comment type="caution">
    <text evidence="5">The sequence shown here is derived from an EMBL/GenBank/DDBJ whole genome shotgun (WGS) entry which is preliminary data.</text>
</comment>
<accession>A0A9W7A3S5</accession>
<dbReference type="EMBL" id="BRXZ01001052">
    <property type="protein sequence ID" value="GMH60835.1"/>
    <property type="molecule type" value="Genomic_DNA"/>
</dbReference>
<evidence type="ECO:0000313" key="5">
    <source>
        <dbReference type="EMBL" id="GMH60835.1"/>
    </source>
</evidence>
<organism evidence="5 6">
    <name type="scientific">Triparma retinervis</name>
    <dbReference type="NCBI Taxonomy" id="2557542"/>
    <lineage>
        <taxon>Eukaryota</taxon>
        <taxon>Sar</taxon>
        <taxon>Stramenopiles</taxon>
        <taxon>Ochrophyta</taxon>
        <taxon>Bolidophyceae</taxon>
        <taxon>Parmales</taxon>
        <taxon>Triparmaceae</taxon>
        <taxon>Triparma</taxon>
    </lineage>
</organism>
<evidence type="ECO:0000259" key="4">
    <source>
        <dbReference type="Pfam" id="PF00534"/>
    </source>
</evidence>
<keyword evidence="1" id="KW-0328">Glycosyltransferase</keyword>
<dbReference type="SUPFAM" id="SSF53756">
    <property type="entry name" value="UDP-Glycosyltransferase/glycogen phosphorylase"/>
    <property type="match status" value="1"/>
</dbReference>
<protein>
    <recommendedName>
        <fullName evidence="4">Glycosyl transferase family 1 domain-containing protein</fullName>
    </recommendedName>
</protein>
<evidence type="ECO:0000256" key="3">
    <source>
        <dbReference type="SAM" id="Phobius"/>
    </source>
</evidence>